<gene>
    <name evidence="1" type="primary">thpR</name>
    <name evidence="1" type="ORF">ACIKP7_05630</name>
</gene>
<evidence type="ECO:0000313" key="1">
    <source>
        <dbReference type="EMBL" id="MFJ1337607.1"/>
    </source>
</evidence>
<comment type="caution">
    <text evidence="1">The sequence shown here is derived from an EMBL/GenBank/DDBJ whole genome shotgun (WGS) entry which is preliminary data.</text>
</comment>
<proteinExistence type="predicted"/>
<accession>A0ACC7LXI5</accession>
<reference evidence="1" key="1">
    <citation type="submission" date="2024-10" db="EMBL/GenBank/DDBJ databases">
        <title>Aeromonas and Pseudomonas from the Cagarras Archipelago, Rio de Janeiro, Brazil.</title>
        <authorList>
            <person name="Canellas A.L.B."/>
            <person name="Laport M.S."/>
        </authorList>
    </citation>
    <scope>NUCLEOTIDE SEQUENCE</scope>
    <source>
        <strain evidence="1">ACP-7</strain>
    </source>
</reference>
<dbReference type="Proteomes" id="UP001615411">
    <property type="component" value="Unassembled WGS sequence"/>
</dbReference>
<name>A0ACC7LXI5_9PSED</name>
<protein>
    <submittedName>
        <fullName evidence="1">RNA 2',3'-cyclic phosphodiesterase</fullName>
    </submittedName>
</protein>
<dbReference type="EMBL" id="JBIUGF010000011">
    <property type="protein sequence ID" value="MFJ1337607.1"/>
    <property type="molecule type" value="Genomic_DNA"/>
</dbReference>
<evidence type="ECO:0000313" key="2">
    <source>
        <dbReference type="Proteomes" id="UP001615411"/>
    </source>
</evidence>
<organism evidence="1 2">
    <name type="scientific">Pseudomonas caricapapayae</name>
    <dbReference type="NCBI Taxonomy" id="46678"/>
    <lineage>
        <taxon>Bacteria</taxon>
        <taxon>Pseudomonadati</taxon>
        <taxon>Pseudomonadota</taxon>
        <taxon>Gammaproteobacteria</taxon>
        <taxon>Pseudomonadales</taxon>
        <taxon>Pseudomonadaceae</taxon>
        <taxon>Pseudomonas</taxon>
    </lineage>
</organism>
<keyword evidence="2" id="KW-1185">Reference proteome</keyword>
<sequence>MEQGMRETGEPFKRLFFAVDCTPTQRRAIAQWRSELGMDNGRPVPSANFHLTLMFLGTAGTAQLPAILAAAAAVKVPGEPLTVALDRLEVWRAAKALVLAPSETPVALRQLVYALQQALLPLGFAEAPREYRPHLTLFRDFHGPVPEALEAPQFSLKVRHFTLFESRRGRYWPLAHWPLQVAH</sequence>